<protein>
    <submittedName>
        <fullName evidence="1">Uncharacterized protein</fullName>
    </submittedName>
</protein>
<reference evidence="1 2" key="1">
    <citation type="journal article" date="2012" name="Nat. Biotechnol.">
        <title>Draft genome sequence of pigeonpea (Cajanus cajan), an orphan legume crop of resource-poor farmers.</title>
        <authorList>
            <person name="Varshney R.K."/>
            <person name="Chen W."/>
            <person name="Li Y."/>
            <person name="Bharti A.K."/>
            <person name="Saxena R.K."/>
            <person name="Schlueter J.A."/>
            <person name="Donoghue M.T."/>
            <person name="Azam S."/>
            <person name="Fan G."/>
            <person name="Whaley A.M."/>
            <person name="Farmer A.D."/>
            <person name="Sheridan J."/>
            <person name="Iwata A."/>
            <person name="Tuteja R."/>
            <person name="Penmetsa R.V."/>
            <person name="Wu W."/>
            <person name="Upadhyaya H.D."/>
            <person name="Yang S.P."/>
            <person name="Shah T."/>
            <person name="Saxena K.B."/>
            <person name="Michael T."/>
            <person name="McCombie W.R."/>
            <person name="Yang B."/>
            <person name="Zhang G."/>
            <person name="Yang H."/>
            <person name="Wang J."/>
            <person name="Spillane C."/>
            <person name="Cook D.R."/>
            <person name="May G.D."/>
            <person name="Xu X."/>
            <person name="Jackson S.A."/>
        </authorList>
    </citation>
    <scope>NUCLEOTIDE SEQUENCE [LARGE SCALE GENOMIC DNA]</scope>
    <source>
        <strain evidence="2">cv. Asha</strain>
    </source>
</reference>
<keyword evidence="2" id="KW-1185">Reference proteome</keyword>
<dbReference type="Gramene" id="C.cajan_01946.t">
    <property type="protein sequence ID" value="C.cajan_01946.t.cds1"/>
    <property type="gene ID" value="C.cajan_01946"/>
</dbReference>
<sequence length="61" mass="6935">MRACKACVAKVGGIGTKMGLQLDVVTRWNSTFLMLESTLLYQCDFGNLEFEDRCYVNCPMY</sequence>
<evidence type="ECO:0000313" key="1">
    <source>
        <dbReference type="EMBL" id="KYP55771.1"/>
    </source>
</evidence>
<gene>
    <name evidence="1" type="ORF">KK1_001996</name>
</gene>
<accession>A0A151SLZ2</accession>
<name>A0A151SLZ2_CAJCA</name>
<proteinExistence type="predicted"/>
<dbReference type="AlphaFoldDB" id="A0A151SLZ2"/>
<dbReference type="Proteomes" id="UP000075243">
    <property type="component" value="Chromosome 11"/>
</dbReference>
<organism evidence="1 2">
    <name type="scientific">Cajanus cajan</name>
    <name type="common">Pigeon pea</name>
    <name type="synonym">Cajanus indicus</name>
    <dbReference type="NCBI Taxonomy" id="3821"/>
    <lineage>
        <taxon>Eukaryota</taxon>
        <taxon>Viridiplantae</taxon>
        <taxon>Streptophyta</taxon>
        <taxon>Embryophyta</taxon>
        <taxon>Tracheophyta</taxon>
        <taxon>Spermatophyta</taxon>
        <taxon>Magnoliopsida</taxon>
        <taxon>eudicotyledons</taxon>
        <taxon>Gunneridae</taxon>
        <taxon>Pentapetalae</taxon>
        <taxon>rosids</taxon>
        <taxon>fabids</taxon>
        <taxon>Fabales</taxon>
        <taxon>Fabaceae</taxon>
        <taxon>Papilionoideae</taxon>
        <taxon>50 kb inversion clade</taxon>
        <taxon>NPAAA clade</taxon>
        <taxon>indigoferoid/millettioid clade</taxon>
        <taxon>Phaseoleae</taxon>
        <taxon>Cajanus</taxon>
    </lineage>
</organism>
<evidence type="ECO:0000313" key="2">
    <source>
        <dbReference type="Proteomes" id="UP000075243"/>
    </source>
</evidence>
<dbReference type="EMBL" id="CM003613">
    <property type="protein sequence ID" value="KYP55771.1"/>
    <property type="molecule type" value="Genomic_DNA"/>
</dbReference>